<dbReference type="PROSITE" id="PS51351">
    <property type="entry name" value="TFIIE_BETA_C"/>
    <property type="match status" value="1"/>
</dbReference>
<dbReference type="EMBL" id="LUCM01008144">
    <property type="protein sequence ID" value="KAA0188881.1"/>
    <property type="molecule type" value="Genomic_DNA"/>
</dbReference>
<dbReference type="GO" id="GO:0001097">
    <property type="term" value="F:TFIIH-class transcription factor complex binding"/>
    <property type="evidence" value="ECO:0007669"/>
    <property type="project" value="TreeGrafter"/>
</dbReference>
<dbReference type="OrthoDB" id="5323195at2759"/>
<dbReference type="AlphaFoldDB" id="A0A8E0RNN4"/>
<dbReference type="GO" id="GO:0003677">
    <property type="term" value="F:DNA binding"/>
    <property type="evidence" value="ECO:0007669"/>
    <property type="project" value="UniProtKB-UniRule"/>
</dbReference>
<comment type="caution">
    <text evidence="3">The sequence shown here is derived from an EMBL/GenBank/DDBJ whole genome shotgun (WGS) entry which is preliminary data.</text>
</comment>
<comment type="subcellular location">
    <subcellularLocation>
        <location evidence="1">Nucleus</location>
    </subcellularLocation>
</comment>
<keyword evidence="4" id="KW-1185">Reference proteome</keyword>
<dbReference type="InterPro" id="IPR016656">
    <property type="entry name" value="TFIIE-bsu"/>
</dbReference>
<dbReference type="SUPFAM" id="SSF46785">
    <property type="entry name" value="Winged helix' DNA-binding domain"/>
    <property type="match status" value="1"/>
</dbReference>
<comment type="similarity">
    <text evidence="1">Belongs to the TFIIE beta subunit family.</text>
</comment>
<sequence length="300" mass="34360">MDASLLREREAFLKRAKALPVVEKPRAVNSTVNDLGPPLAKRIASAVPSDLRSAELRPALQGKFAVLSSVVKYMKVSLSIQLRLTSTFQQRHLERDTHPLTVEEILEEARLHDTPQSTIRWLEEEALPNNPKIRVTPDRKFIFKPRYDVRSRNDLYMLLKRHELKGLGGIYMDDVAESIADAEKLISSFGDHVIRIVTPHDKKTILFFNDSSFDLPVDEEFKQQWRGVSVEGVHETKIEEYLKRNGISSMSGDRKSFVSHIFIPAQRKKPGQRKAVQKPVKLKDNEHVTDLIKDFSDKTK</sequence>
<dbReference type="InterPro" id="IPR003166">
    <property type="entry name" value="TFIIE_bsu_DNA-bd"/>
</dbReference>
<feature type="domain" description="TFIIE beta" evidence="2">
    <location>
        <begin position="66"/>
        <end position="150"/>
    </location>
</feature>
<keyword evidence="1" id="KW-0804">Transcription</keyword>
<dbReference type="Pfam" id="PF02186">
    <property type="entry name" value="TFIIE_beta"/>
    <property type="match status" value="1"/>
</dbReference>
<gene>
    <name evidence="3" type="ORF">FBUS_04376</name>
</gene>
<evidence type="ECO:0000256" key="1">
    <source>
        <dbReference type="PIRNR" id="PIRNR016398"/>
    </source>
</evidence>
<proteinExistence type="inferred from homology"/>
<dbReference type="Proteomes" id="UP000728185">
    <property type="component" value="Unassembled WGS sequence"/>
</dbReference>
<dbReference type="InterPro" id="IPR036390">
    <property type="entry name" value="WH_DNA-bd_sf"/>
</dbReference>
<dbReference type="GO" id="GO:0005673">
    <property type="term" value="C:transcription factor TFIIE complex"/>
    <property type="evidence" value="ECO:0007669"/>
    <property type="project" value="UniProtKB-UniRule"/>
</dbReference>
<keyword evidence="1" id="KW-0539">Nucleus</keyword>
<dbReference type="Gene3D" id="1.10.10.10">
    <property type="entry name" value="Winged helix-like DNA-binding domain superfamily/Winged helix DNA-binding domain"/>
    <property type="match status" value="1"/>
</dbReference>
<keyword evidence="1" id="KW-0238">DNA-binding</keyword>
<comment type="function">
    <text evidence="1">Recruits TFIIH to the initiation complex and stimulates the RNA polymerase II C-terminal domain kinase and DNA-dependent ATPase activities of TFIIH. Both TFIIH and TFIIE are required for promoter clearance by RNA polymerase.</text>
</comment>
<accession>A0A8E0RNN4</accession>
<comment type="subunit">
    <text evidence="1">Tetramer of two alpha and two beta chains.</text>
</comment>
<organism evidence="3 4">
    <name type="scientific">Fasciolopsis buskii</name>
    <dbReference type="NCBI Taxonomy" id="27845"/>
    <lineage>
        <taxon>Eukaryota</taxon>
        <taxon>Metazoa</taxon>
        <taxon>Spiralia</taxon>
        <taxon>Lophotrochozoa</taxon>
        <taxon>Platyhelminthes</taxon>
        <taxon>Trematoda</taxon>
        <taxon>Digenea</taxon>
        <taxon>Plagiorchiida</taxon>
        <taxon>Echinostomata</taxon>
        <taxon>Echinostomatoidea</taxon>
        <taxon>Fasciolidae</taxon>
        <taxon>Fasciolopsis</taxon>
    </lineage>
</organism>
<evidence type="ECO:0000313" key="3">
    <source>
        <dbReference type="EMBL" id="KAA0188881.1"/>
    </source>
</evidence>
<reference evidence="3" key="1">
    <citation type="submission" date="2019-05" db="EMBL/GenBank/DDBJ databases">
        <title>Annotation for the trematode Fasciolopsis buski.</title>
        <authorList>
            <person name="Choi Y.-J."/>
        </authorList>
    </citation>
    <scope>NUCLEOTIDE SEQUENCE</scope>
    <source>
        <strain evidence="3">HT</strain>
        <tissue evidence="3">Whole worm</tissue>
    </source>
</reference>
<dbReference type="CDD" id="cd07977">
    <property type="entry name" value="TFIIE_beta_winged_helix"/>
    <property type="match status" value="1"/>
</dbReference>
<evidence type="ECO:0000313" key="4">
    <source>
        <dbReference type="Proteomes" id="UP000728185"/>
    </source>
</evidence>
<keyword evidence="1" id="KW-0805">Transcription regulation</keyword>
<dbReference type="PANTHER" id="PTHR12716">
    <property type="entry name" value="TRANSCRIPTION INITIATION FACTOR IIE, BETA SUBUNIT"/>
    <property type="match status" value="1"/>
</dbReference>
<dbReference type="PIRSF" id="PIRSF016398">
    <property type="entry name" value="TFIIE-beta"/>
    <property type="match status" value="1"/>
</dbReference>
<evidence type="ECO:0000259" key="2">
    <source>
        <dbReference type="PROSITE" id="PS51351"/>
    </source>
</evidence>
<dbReference type="InterPro" id="IPR036388">
    <property type="entry name" value="WH-like_DNA-bd_sf"/>
</dbReference>
<dbReference type="GO" id="GO:0006367">
    <property type="term" value="P:transcription initiation at RNA polymerase II promoter"/>
    <property type="evidence" value="ECO:0007669"/>
    <property type="project" value="UniProtKB-UniRule"/>
</dbReference>
<name>A0A8E0RNN4_9TREM</name>
<protein>
    <recommendedName>
        <fullName evidence="1">Transcription initiation factor IIE subunit beta</fullName>
    </recommendedName>
</protein>
<dbReference type="PANTHER" id="PTHR12716:SF8">
    <property type="entry name" value="TRANSCRIPTION INITIATION FACTOR IIE SUBUNIT BETA"/>
    <property type="match status" value="1"/>
</dbReference>